<evidence type="ECO:0000256" key="10">
    <source>
        <dbReference type="PROSITE-ProRule" id="PRU00524"/>
    </source>
</evidence>
<dbReference type="PIRSF" id="PIRSF000498">
    <property type="entry name" value="Riboflavin_syn_A"/>
    <property type="match status" value="1"/>
</dbReference>
<evidence type="ECO:0000256" key="8">
    <source>
        <dbReference type="ARBA" id="ARBA00022737"/>
    </source>
</evidence>
<dbReference type="Proteomes" id="UP000807370">
    <property type="component" value="Unassembled WGS sequence"/>
</dbReference>
<gene>
    <name evidence="12" type="ORF">HZZ13_08695</name>
</gene>
<evidence type="ECO:0000256" key="4">
    <source>
        <dbReference type="ARBA" id="ARBA00012827"/>
    </source>
</evidence>
<evidence type="ECO:0000256" key="1">
    <source>
        <dbReference type="ARBA" id="ARBA00000968"/>
    </source>
</evidence>
<dbReference type="Gene3D" id="2.40.30.20">
    <property type="match status" value="2"/>
</dbReference>
<evidence type="ECO:0000256" key="7">
    <source>
        <dbReference type="ARBA" id="ARBA00022679"/>
    </source>
</evidence>
<proteinExistence type="predicted"/>
<evidence type="ECO:0000259" key="11">
    <source>
        <dbReference type="PROSITE" id="PS51177"/>
    </source>
</evidence>
<protein>
    <recommendedName>
        <fullName evidence="5 9">Riboflavin synthase</fullName>
        <ecNumber evidence="4 9">2.5.1.9</ecNumber>
    </recommendedName>
</protein>
<evidence type="ECO:0000256" key="6">
    <source>
        <dbReference type="ARBA" id="ARBA00022619"/>
    </source>
</evidence>
<dbReference type="Pfam" id="PF00677">
    <property type="entry name" value="Lum_binding"/>
    <property type="match status" value="2"/>
</dbReference>
<keyword evidence="8" id="KW-0677">Repeat</keyword>
<comment type="caution">
    <text evidence="12">The sequence shown here is derived from an EMBL/GenBank/DDBJ whole genome shotgun (WGS) entry which is preliminary data.</text>
</comment>
<feature type="domain" description="Lumazine-binding" evidence="11">
    <location>
        <begin position="1"/>
        <end position="107"/>
    </location>
</feature>
<evidence type="ECO:0000313" key="12">
    <source>
        <dbReference type="EMBL" id="MBH5397869.1"/>
    </source>
</evidence>
<keyword evidence="7 12" id="KW-0808">Transferase</keyword>
<evidence type="ECO:0000256" key="5">
    <source>
        <dbReference type="ARBA" id="ARBA00013950"/>
    </source>
</evidence>
<dbReference type="InterPro" id="IPR001783">
    <property type="entry name" value="Lumazine-bd"/>
</dbReference>
<keyword evidence="6" id="KW-0686">Riboflavin biosynthesis</keyword>
<dbReference type="NCBIfam" id="TIGR00187">
    <property type="entry name" value="ribE"/>
    <property type="match status" value="1"/>
</dbReference>
<dbReference type="EMBL" id="JACCHP010000005">
    <property type="protein sequence ID" value="MBH5397869.1"/>
    <property type="molecule type" value="Genomic_DNA"/>
</dbReference>
<dbReference type="EC" id="2.5.1.9" evidence="4 9"/>
<feature type="repeat" description="Lumazine-binding" evidence="10">
    <location>
        <begin position="108"/>
        <end position="204"/>
    </location>
</feature>
<evidence type="ECO:0000256" key="3">
    <source>
        <dbReference type="ARBA" id="ARBA00004887"/>
    </source>
</evidence>
<dbReference type="InterPro" id="IPR023366">
    <property type="entry name" value="ATP_synth_asu-like_sf"/>
</dbReference>
<feature type="repeat" description="Lumazine-binding" evidence="10">
    <location>
        <begin position="1"/>
        <end position="107"/>
    </location>
</feature>
<feature type="domain" description="Lumazine-binding" evidence="11">
    <location>
        <begin position="108"/>
        <end position="204"/>
    </location>
</feature>
<dbReference type="InterPro" id="IPR026017">
    <property type="entry name" value="Lumazine-bd_dom"/>
</dbReference>
<accession>A0ABS0PKX9</accession>
<dbReference type="GO" id="GO:0004746">
    <property type="term" value="F:riboflavin synthase activity"/>
    <property type="evidence" value="ECO:0007669"/>
    <property type="project" value="UniProtKB-EC"/>
</dbReference>
<comment type="pathway">
    <text evidence="3">Cofactor biosynthesis; riboflavin biosynthesis; riboflavin from 2-hydroxy-3-oxobutyl phosphate and 5-amino-6-(D-ribitylamino)uracil: step 2/2.</text>
</comment>
<dbReference type="PROSITE" id="PS51177">
    <property type="entry name" value="LUMAZINE_BIND"/>
    <property type="match status" value="2"/>
</dbReference>
<dbReference type="NCBIfam" id="NF006767">
    <property type="entry name" value="PRK09289.1"/>
    <property type="match status" value="1"/>
</dbReference>
<dbReference type="SUPFAM" id="SSF63380">
    <property type="entry name" value="Riboflavin synthase domain-like"/>
    <property type="match status" value="2"/>
</dbReference>
<evidence type="ECO:0000313" key="13">
    <source>
        <dbReference type="Proteomes" id="UP000807370"/>
    </source>
</evidence>
<evidence type="ECO:0000256" key="2">
    <source>
        <dbReference type="ARBA" id="ARBA00002803"/>
    </source>
</evidence>
<sequence>MFTGIVTDIGEIVSFTPTAQGQLHRLRIACRYDQSTIADGASIACNGVCLTVVASGVADDRDSKQRTWFDVDTAAETLALTTAKHWRVGTRLNLERALKIGDELGGHIVAGHADGIATIVSREDLPDMARFVLSTTRELARFIATKGSITLDGVSLTINTVADVTFSVLIIPHTLTVTTIGGWKAGDEVNIEVDLMARYAARLTEMT</sequence>
<evidence type="ECO:0000256" key="9">
    <source>
        <dbReference type="NCBIfam" id="TIGR00187"/>
    </source>
</evidence>
<comment type="catalytic activity">
    <reaction evidence="1">
        <text>2 6,7-dimethyl-8-(1-D-ribityl)lumazine + H(+) = 5-amino-6-(D-ribitylamino)uracil + riboflavin</text>
        <dbReference type="Rhea" id="RHEA:20772"/>
        <dbReference type="ChEBI" id="CHEBI:15378"/>
        <dbReference type="ChEBI" id="CHEBI:15934"/>
        <dbReference type="ChEBI" id="CHEBI:57986"/>
        <dbReference type="ChEBI" id="CHEBI:58201"/>
        <dbReference type="EC" id="2.5.1.9"/>
    </reaction>
</comment>
<name>A0ABS0PKX9_9BRAD</name>
<dbReference type="PANTHER" id="PTHR21098:SF12">
    <property type="entry name" value="RIBOFLAVIN SYNTHASE"/>
    <property type="match status" value="1"/>
</dbReference>
<keyword evidence="13" id="KW-1185">Reference proteome</keyword>
<reference evidence="12 13" key="1">
    <citation type="submission" date="2020-07" db="EMBL/GenBank/DDBJ databases">
        <title>Bradyrhizobium diversity isolated from nodules of indigenous legumes of Western Australia.</title>
        <authorList>
            <person name="Klepa M.S."/>
        </authorList>
    </citation>
    <scope>NUCLEOTIDE SEQUENCE [LARGE SCALE GENOMIC DNA]</scope>
    <source>
        <strain evidence="12 13">CNPSo 4010</strain>
    </source>
</reference>
<dbReference type="InterPro" id="IPR017938">
    <property type="entry name" value="Riboflavin_synthase-like_b-brl"/>
</dbReference>
<dbReference type="RefSeq" id="WP_197959231.1">
    <property type="nucleotide sequence ID" value="NZ_JACCHP010000005.1"/>
</dbReference>
<comment type="function">
    <text evidence="2">Catalyzes the dismutation of two molecules of 6,7-dimethyl-8-ribityllumazine, resulting in the formation of riboflavin and 5-amino-6-(D-ribitylamino)uracil.</text>
</comment>
<dbReference type="PANTHER" id="PTHR21098">
    <property type="entry name" value="RIBOFLAVIN SYNTHASE ALPHA CHAIN"/>
    <property type="match status" value="1"/>
</dbReference>
<organism evidence="12 13">
    <name type="scientific">Bradyrhizobium agreste</name>
    <dbReference type="NCBI Taxonomy" id="2751811"/>
    <lineage>
        <taxon>Bacteria</taxon>
        <taxon>Pseudomonadati</taxon>
        <taxon>Pseudomonadota</taxon>
        <taxon>Alphaproteobacteria</taxon>
        <taxon>Hyphomicrobiales</taxon>
        <taxon>Nitrobacteraceae</taxon>
        <taxon>Bradyrhizobium</taxon>
    </lineage>
</organism>
<dbReference type="CDD" id="cd00402">
    <property type="entry name" value="Riboflavin_synthase_like"/>
    <property type="match status" value="1"/>
</dbReference>